<dbReference type="PROSITE" id="PS01124">
    <property type="entry name" value="HTH_ARAC_FAMILY_2"/>
    <property type="match status" value="1"/>
</dbReference>
<evidence type="ECO:0000259" key="4">
    <source>
        <dbReference type="PROSITE" id="PS01124"/>
    </source>
</evidence>
<name>A0A9D1AA62_9FIRM</name>
<dbReference type="Proteomes" id="UP000824258">
    <property type="component" value="Unassembled WGS sequence"/>
</dbReference>
<keyword evidence="1" id="KW-0805">Transcription regulation</keyword>
<comment type="caution">
    <text evidence="5">The sequence shown here is derived from an EMBL/GenBank/DDBJ whole genome shotgun (WGS) entry which is preliminary data.</text>
</comment>
<feature type="domain" description="HTH araC/xylS-type" evidence="4">
    <location>
        <begin position="170"/>
        <end position="267"/>
    </location>
</feature>
<evidence type="ECO:0000313" key="6">
    <source>
        <dbReference type="Proteomes" id="UP000824258"/>
    </source>
</evidence>
<dbReference type="InterPro" id="IPR050204">
    <property type="entry name" value="AraC_XylS_family_regulators"/>
</dbReference>
<dbReference type="GO" id="GO:0003700">
    <property type="term" value="F:DNA-binding transcription factor activity"/>
    <property type="evidence" value="ECO:0007669"/>
    <property type="project" value="InterPro"/>
</dbReference>
<dbReference type="Gene3D" id="1.10.10.60">
    <property type="entry name" value="Homeodomain-like"/>
    <property type="match status" value="2"/>
</dbReference>
<reference evidence="5" key="1">
    <citation type="submission" date="2020-10" db="EMBL/GenBank/DDBJ databases">
        <authorList>
            <person name="Gilroy R."/>
        </authorList>
    </citation>
    <scope>NUCLEOTIDE SEQUENCE</scope>
    <source>
        <strain evidence="5">ChiHjej9B8-7071</strain>
    </source>
</reference>
<evidence type="ECO:0000256" key="1">
    <source>
        <dbReference type="ARBA" id="ARBA00023015"/>
    </source>
</evidence>
<dbReference type="AlphaFoldDB" id="A0A9D1AA62"/>
<dbReference type="EMBL" id="DVGD01000290">
    <property type="protein sequence ID" value="HIR10485.1"/>
    <property type="molecule type" value="Genomic_DNA"/>
</dbReference>
<reference evidence="5" key="2">
    <citation type="journal article" date="2021" name="PeerJ">
        <title>Extensive microbial diversity within the chicken gut microbiome revealed by metagenomics and culture.</title>
        <authorList>
            <person name="Gilroy R."/>
            <person name="Ravi A."/>
            <person name="Getino M."/>
            <person name="Pursley I."/>
            <person name="Horton D.L."/>
            <person name="Alikhan N.F."/>
            <person name="Baker D."/>
            <person name="Gharbi K."/>
            <person name="Hall N."/>
            <person name="Watson M."/>
            <person name="Adriaenssens E.M."/>
            <person name="Foster-Nyarko E."/>
            <person name="Jarju S."/>
            <person name="Secka A."/>
            <person name="Antonio M."/>
            <person name="Oren A."/>
            <person name="Chaudhuri R.R."/>
            <person name="La Ragione R."/>
            <person name="Hildebrand F."/>
            <person name="Pallen M.J."/>
        </authorList>
    </citation>
    <scope>NUCLEOTIDE SEQUENCE</scope>
    <source>
        <strain evidence="5">ChiHjej9B8-7071</strain>
    </source>
</reference>
<dbReference type="InterPro" id="IPR009057">
    <property type="entry name" value="Homeodomain-like_sf"/>
</dbReference>
<dbReference type="SUPFAM" id="SSF46689">
    <property type="entry name" value="Homeodomain-like"/>
    <property type="match status" value="2"/>
</dbReference>
<protein>
    <submittedName>
        <fullName evidence="5">Helix-turn-helix domain-containing protein</fullName>
    </submittedName>
</protein>
<dbReference type="SUPFAM" id="SSF51215">
    <property type="entry name" value="Regulatory protein AraC"/>
    <property type="match status" value="1"/>
</dbReference>
<gene>
    <name evidence="5" type="ORF">IAA70_08780</name>
</gene>
<evidence type="ECO:0000313" key="5">
    <source>
        <dbReference type="EMBL" id="HIR10485.1"/>
    </source>
</evidence>
<keyword evidence="2" id="KW-0238">DNA-binding</keyword>
<dbReference type="Pfam" id="PF02311">
    <property type="entry name" value="AraC_binding"/>
    <property type="match status" value="1"/>
</dbReference>
<dbReference type="InterPro" id="IPR003313">
    <property type="entry name" value="AraC-bd"/>
</dbReference>
<accession>A0A9D1AA62</accession>
<dbReference type="GO" id="GO:0043565">
    <property type="term" value="F:sequence-specific DNA binding"/>
    <property type="evidence" value="ECO:0007669"/>
    <property type="project" value="InterPro"/>
</dbReference>
<evidence type="ECO:0000256" key="2">
    <source>
        <dbReference type="ARBA" id="ARBA00023125"/>
    </source>
</evidence>
<dbReference type="SMART" id="SM00342">
    <property type="entry name" value="HTH_ARAC"/>
    <property type="match status" value="1"/>
</dbReference>
<dbReference type="Gene3D" id="2.60.120.10">
    <property type="entry name" value="Jelly Rolls"/>
    <property type="match status" value="1"/>
</dbReference>
<organism evidence="5 6">
    <name type="scientific">Candidatus Avoscillospira stercoripullorum</name>
    <dbReference type="NCBI Taxonomy" id="2840709"/>
    <lineage>
        <taxon>Bacteria</taxon>
        <taxon>Bacillati</taxon>
        <taxon>Bacillota</taxon>
        <taxon>Clostridia</taxon>
        <taxon>Eubacteriales</taxon>
        <taxon>Oscillospiraceae</taxon>
        <taxon>Oscillospiraceae incertae sedis</taxon>
        <taxon>Candidatus Avoscillospira</taxon>
    </lineage>
</organism>
<proteinExistence type="predicted"/>
<dbReference type="PANTHER" id="PTHR46796">
    <property type="entry name" value="HTH-TYPE TRANSCRIPTIONAL ACTIVATOR RHAS-RELATED"/>
    <property type="match status" value="1"/>
</dbReference>
<dbReference type="InterPro" id="IPR014710">
    <property type="entry name" value="RmlC-like_jellyroll"/>
</dbReference>
<dbReference type="Pfam" id="PF12833">
    <property type="entry name" value="HTH_18"/>
    <property type="match status" value="1"/>
</dbReference>
<dbReference type="InterPro" id="IPR037923">
    <property type="entry name" value="HTH-like"/>
</dbReference>
<dbReference type="InterPro" id="IPR018060">
    <property type="entry name" value="HTH_AraC"/>
</dbReference>
<sequence>MLRPDFEIFHTQDTKLKAVEVHHHDFYEVYFLLRGRVTYRIEGRIYHPQPGDLLLISPMELHQVTVEGEDEPYERMVLWIGRAYLDGFAREEETLSRCFDRSYPGHSNLLRLPEAQLSQVRRLLERLSWERQGQEYAAELCAQGLLLQLMAFLNRADHAGSQGEETALISQVLDYINAHYAEEITLDHLAQKFYVSKYHLSHEFSRVVGSGVYRYILLKRLLMARELLMLATPPGEVALRCGFQEYSNFYRAFRTHYGASPRSYLAQGCKHSDAGLA</sequence>
<evidence type="ECO:0000256" key="3">
    <source>
        <dbReference type="ARBA" id="ARBA00023163"/>
    </source>
</evidence>
<keyword evidence="3" id="KW-0804">Transcription</keyword>